<dbReference type="Gene3D" id="1.20.1510.10">
    <property type="entry name" value="Cation efflux protein transmembrane domain"/>
    <property type="match status" value="1"/>
</dbReference>
<keyword evidence="4 7" id="KW-1133">Transmembrane helix</keyword>
<evidence type="ECO:0000256" key="1">
    <source>
        <dbReference type="ARBA" id="ARBA00004141"/>
    </source>
</evidence>
<evidence type="ECO:0000256" key="7">
    <source>
        <dbReference type="SAM" id="Phobius"/>
    </source>
</evidence>
<dbReference type="Pfam" id="PF16916">
    <property type="entry name" value="ZT_dimer"/>
    <property type="match status" value="1"/>
</dbReference>
<dbReference type="InterPro" id="IPR036837">
    <property type="entry name" value="Cation_efflux_CTD_sf"/>
</dbReference>
<dbReference type="SUPFAM" id="SSF160240">
    <property type="entry name" value="Cation efflux protein cytoplasmic domain-like"/>
    <property type="match status" value="1"/>
</dbReference>
<evidence type="ECO:0000256" key="6">
    <source>
        <dbReference type="SAM" id="MobiDB-lite"/>
    </source>
</evidence>
<dbReference type="InterPro" id="IPR002524">
    <property type="entry name" value="Cation_efflux"/>
</dbReference>
<dbReference type="SUPFAM" id="SSF161111">
    <property type="entry name" value="Cation efflux protein transmembrane domain-like"/>
    <property type="match status" value="1"/>
</dbReference>
<feature type="transmembrane region" description="Helical" evidence="7">
    <location>
        <begin position="209"/>
        <end position="229"/>
    </location>
</feature>
<dbReference type="Proteomes" id="UP000638560">
    <property type="component" value="Unassembled WGS sequence"/>
</dbReference>
<feature type="domain" description="Cation efflux protein transmembrane" evidence="8">
    <location>
        <begin position="56"/>
        <end position="266"/>
    </location>
</feature>
<keyword evidence="3 7" id="KW-0812">Transmembrane</keyword>
<reference evidence="10 11" key="1">
    <citation type="submission" date="2020-11" db="EMBL/GenBank/DDBJ databases">
        <title>A novel isolate from a Black sea contaminated sediment with potential to produce alkanes: Plantactinospora alkalitolerans sp. nov.</title>
        <authorList>
            <person name="Carro L."/>
            <person name="Veyisoglu A."/>
            <person name="Guven K."/>
            <person name="Schumann P."/>
            <person name="Klenk H.-P."/>
            <person name="Sahin N."/>
        </authorList>
    </citation>
    <scope>NUCLEOTIDE SEQUENCE [LARGE SCALE GENOMIC DNA]</scope>
    <source>
        <strain evidence="10 11">S1510</strain>
    </source>
</reference>
<feature type="domain" description="Cation efflux protein cytoplasmic" evidence="9">
    <location>
        <begin position="273"/>
        <end position="341"/>
    </location>
</feature>
<comment type="caution">
    <text evidence="10">The sequence shown here is derived from an EMBL/GenBank/DDBJ whole genome shotgun (WGS) entry which is preliminary data.</text>
</comment>
<evidence type="ECO:0000259" key="8">
    <source>
        <dbReference type="Pfam" id="PF01545"/>
    </source>
</evidence>
<keyword evidence="5 7" id="KW-0472">Membrane</keyword>
<dbReference type="Gene3D" id="3.30.70.1350">
    <property type="entry name" value="Cation efflux protein, cytoplasmic domain"/>
    <property type="match status" value="1"/>
</dbReference>
<dbReference type="InterPro" id="IPR040177">
    <property type="entry name" value="SLC30A9"/>
</dbReference>
<organism evidence="10 11">
    <name type="scientific">Plantactinospora alkalitolerans</name>
    <dbReference type="NCBI Taxonomy" id="2789879"/>
    <lineage>
        <taxon>Bacteria</taxon>
        <taxon>Bacillati</taxon>
        <taxon>Actinomycetota</taxon>
        <taxon>Actinomycetes</taxon>
        <taxon>Micromonosporales</taxon>
        <taxon>Micromonosporaceae</taxon>
        <taxon>Plantactinospora</taxon>
    </lineage>
</organism>
<dbReference type="InterPro" id="IPR027469">
    <property type="entry name" value="Cation_efflux_TMD_sf"/>
</dbReference>
<evidence type="ECO:0000313" key="10">
    <source>
        <dbReference type="EMBL" id="MBF9134800.1"/>
    </source>
</evidence>
<dbReference type="PANTHER" id="PTHR13414:SF9">
    <property type="entry name" value="PROTON-COUPLED ZINC ANTIPORTER SLC30A9, MITOCHONDRIAL"/>
    <property type="match status" value="1"/>
</dbReference>
<proteinExistence type="predicted"/>
<name>A0ABS0H8K4_9ACTN</name>
<dbReference type="EMBL" id="JADPUN010000383">
    <property type="protein sequence ID" value="MBF9134800.1"/>
    <property type="molecule type" value="Genomic_DNA"/>
</dbReference>
<evidence type="ECO:0000256" key="2">
    <source>
        <dbReference type="ARBA" id="ARBA00022448"/>
    </source>
</evidence>
<dbReference type="InterPro" id="IPR058533">
    <property type="entry name" value="Cation_efflux_TM"/>
</dbReference>
<evidence type="ECO:0000259" key="9">
    <source>
        <dbReference type="Pfam" id="PF16916"/>
    </source>
</evidence>
<feature type="compositionally biased region" description="Low complexity" evidence="6">
    <location>
        <begin position="35"/>
        <end position="50"/>
    </location>
</feature>
<dbReference type="PANTHER" id="PTHR13414">
    <property type="entry name" value="HUEL-CATION TRANSPORTER"/>
    <property type="match status" value="1"/>
</dbReference>
<dbReference type="NCBIfam" id="TIGR01297">
    <property type="entry name" value="CDF"/>
    <property type="match status" value="1"/>
</dbReference>
<keyword evidence="11" id="KW-1185">Reference proteome</keyword>
<feature type="transmembrane region" description="Helical" evidence="7">
    <location>
        <begin position="241"/>
        <end position="258"/>
    </location>
</feature>
<feature type="transmembrane region" description="Helical" evidence="7">
    <location>
        <begin position="123"/>
        <end position="146"/>
    </location>
</feature>
<evidence type="ECO:0000256" key="4">
    <source>
        <dbReference type="ARBA" id="ARBA00022989"/>
    </source>
</evidence>
<protein>
    <submittedName>
        <fullName evidence="10">Cation diffusion facilitator family transporter</fullName>
    </submittedName>
</protein>
<dbReference type="Pfam" id="PF01545">
    <property type="entry name" value="Cation_efflux"/>
    <property type="match status" value="1"/>
</dbReference>
<evidence type="ECO:0000256" key="3">
    <source>
        <dbReference type="ARBA" id="ARBA00022692"/>
    </source>
</evidence>
<evidence type="ECO:0000256" key="5">
    <source>
        <dbReference type="ARBA" id="ARBA00023136"/>
    </source>
</evidence>
<feature type="region of interest" description="Disordered" evidence="6">
    <location>
        <begin position="1"/>
        <end position="50"/>
    </location>
</feature>
<sequence>MAEPAQRPENGQGAHGSERPLGPAGPQGSQRSHDSQSPQDSRNSQDSQRSQSVGTVIVAGLANLAVAVAKALAGVISGSAAVLAEAAHSVADTTTEVLLFVALRRGSRPPTSQYPFGYGRESYLWAFVAAVVTFVVGAGFSIFQGVDAIQERHEKLDATAAYVVLAFSFVAEGISLLRSVRQMRSRAARWRVPWLRVVRNTPNTTIKAVLLEDSAALVGLVLAGAGVTVSELTGSPVWDGIASIAIGALLLVVATTLAHNNIRQLVGRAAGEAVQEEIHQELSRVPDVRGVDRLMTMQLGPEDILVAVKVNFAEDATREEIEIAADEAERRLVTRNPAIRYVFLDPTRRRP</sequence>
<dbReference type="InterPro" id="IPR027470">
    <property type="entry name" value="Cation_efflux_CTD"/>
</dbReference>
<comment type="subcellular location">
    <subcellularLocation>
        <location evidence="1">Membrane</location>
        <topology evidence="1">Multi-pass membrane protein</topology>
    </subcellularLocation>
</comment>
<gene>
    <name evidence="10" type="ORF">I0C86_38625</name>
</gene>
<keyword evidence="2" id="KW-0813">Transport</keyword>
<dbReference type="RefSeq" id="WP_196206271.1">
    <property type="nucleotide sequence ID" value="NZ_JADPUN010000383.1"/>
</dbReference>
<evidence type="ECO:0000313" key="11">
    <source>
        <dbReference type="Proteomes" id="UP000638560"/>
    </source>
</evidence>
<feature type="transmembrane region" description="Helical" evidence="7">
    <location>
        <begin position="158"/>
        <end position="177"/>
    </location>
</feature>
<accession>A0ABS0H8K4</accession>